<dbReference type="InterPro" id="IPR016750">
    <property type="entry name" value="Aceto_COase_bsu/gsu"/>
</dbReference>
<dbReference type="RefSeq" id="WP_338448811.1">
    <property type="nucleotide sequence ID" value="NZ_CP137640.1"/>
</dbReference>
<proteinExistence type="predicted"/>
<sequence length="118" mass="13716">MRKKITEYIDLDLEKEVWVCSKCDHELNSAKENFKEGCLVYDRDPSEIHQPHLEGEYTFSPDPNWIRLVEFYCPSCGTLVETEILAPGHPITHDIELDLEAVKKQVNREESGKEIKQV</sequence>
<evidence type="ECO:0000313" key="1">
    <source>
        <dbReference type="EMBL" id="WVX79880.1"/>
    </source>
</evidence>
<organism evidence="1 2">
    <name type="scientific">Niallia oryzisoli</name>
    <dbReference type="NCBI Taxonomy" id="1737571"/>
    <lineage>
        <taxon>Bacteria</taxon>
        <taxon>Bacillati</taxon>
        <taxon>Bacillota</taxon>
        <taxon>Bacilli</taxon>
        <taxon>Bacillales</taxon>
        <taxon>Bacillaceae</taxon>
        <taxon>Niallia</taxon>
    </lineage>
</organism>
<protein>
    <submittedName>
        <fullName evidence="1">Acetone carboxylase subunit gamma</fullName>
    </submittedName>
</protein>
<accession>A0ABZ2CD45</accession>
<reference evidence="1 2" key="1">
    <citation type="submission" date="2023-10" db="EMBL/GenBank/DDBJ databases">
        <title>Niallia locisalis sp.nov. isolated from a salt pond sample.</title>
        <authorList>
            <person name="Li X.-J."/>
            <person name="Dong L."/>
        </authorList>
    </citation>
    <scope>NUCLEOTIDE SEQUENCE [LARGE SCALE GENOMIC DNA]</scope>
    <source>
        <strain evidence="1 2">DSM 29761</strain>
    </source>
</reference>
<name>A0ABZ2CD45_9BACI</name>
<dbReference type="Pfam" id="PF08882">
    <property type="entry name" value="Acetone_carb_G"/>
    <property type="match status" value="1"/>
</dbReference>
<gene>
    <name evidence="1" type="ORF">R4Z09_21705</name>
</gene>
<dbReference type="EMBL" id="CP137640">
    <property type="protein sequence ID" value="WVX79880.1"/>
    <property type="molecule type" value="Genomic_DNA"/>
</dbReference>
<dbReference type="Proteomes" id="UP001357223">
    <property type="component" value="Chromosome"/>
</dbReference>
<keyword evidence="2" id="KW-1185">Reference proteome</keyword>
<evidence type="ECO:0000313" key="2">
    <source>
        <dbReference type="Proteomes" id="UP001357223"/>
    </source>
</evidence>